<evidence type="ECO:0000256" key="1">
    <source>
        <dbReference type="SAM" id="MobiDB-lite"/>
    </source>
</evidence>
<feature type="region of interest" description="Disordered" evidence="1">
    <location>
        <begin position="1"/>
        <end position="91"/>
    </location>
</feature>
<protein>
    <submittedName>
        <fullName evidence="2">Uncharacterized protein</fullName>
    </submittedName>
</protein>
<feature type="compositionally biased region" description="Basic residues" evidence="1">
    <location>
        <begin position="68"/>
        <end position="87"/>
    </location>
</feature>
<proteinExistence type="predicted"/>
<dbReference type="Proteomes" id="UP000324222">
    <property type="component" value="Unassembled WGS sequence"/>
</dbReference>
<evidence type="ECO:0000313" key="3">
    <source>
        <dbReference type="Proteomes" id="UP000324222"/>
    </source>
</evidence>
<feature type="compositionally biased region" description="Basic and acidic residues" evidence="1">
    <location>
        <begin position="20"/>
        <end position="44"/>
    </location>
</feature>
<dbReference type="EMBL" id="VSRR010064243">
    <property type="protein sequence ID" value="MPC84031.1"/>
    <property type="molecule type" value="Genomic_DNA"/>
</dbReference>
<comment type="caution">
    <text evidence="2">The sequence shown here is derived from an EMBL/GenBank/DDBJ whole genome shotgun (WGS) entry which is preliminary data.</text>
</comment>
<gene>
    <name evidence="2" type="ORF">E2C01_078755</name>
</gene>
<accession>A0A5B7IF64</accession>
<sequence length="131" mass="14512">MPVLPPSLPSFRRGVMNEGKTAEGRREERRAACPHGDGDAEGTTRHGAHHTGKARRSAHGTSSVLNTRGRRGVQHTRKARHSTRNRRTTFEKLENSIVDCLKKSREKKMQPGQTTSDNVRPSVCVCVCVCV</sequence>
<name>A0A5B7IF64_PORTR</name>
<keyword evidence="3" id="KW-1185">Reference proteome</keyword>
<dbReference type="AlphaFoldDB" id="A0A5B7IF64"/>
<feature type="compositionally biased region" description="Basic residues" evidence="1">
    <location>
        <begin position="46"/>
        <end position="58"/>
    </location>
</feature>
<reference evidence="2 3" key="1">
    <citation type="submission" date="2019-05" db="EMBL/GenBank/DDBJ databases">
        <title>Another draft genome of Portunus trituberculatus and its Hox gene families provides insights of decapod evolution.</title>
        <authorList>
            <person name="Jeong J.-H."/>
            <person name="Song I."/>
            <person name="Kim S."/>
            <person name="Choi T."/>
            <person name="Kim D."/>
            <person name="Ryu S."/>
            <person name="Kim W."/>
        </authorList>
    </citation>
    <scope>NUCLEOTIDE SEQUENCE [LARGE SCALE GENOMIC DNA]</scope>
    <source>
        <tissue evidence="2">Muscle</tissue>
    </source>
</reference>
<organism evidence="2 3">
    <name type="scientific">Portunus trituberculatus</name>
    <name type="common">Swimming crab</name>
    <name type="synonym">Neptunus trituberculatus</name>
    <dbReference type="NCBI Taxonomy" id="210409"/>
    <lineage>
        <taxon>Eukaryota</taxon>
        <taxon>Metazoa</taxon>
        <taxon>Ecdysozoa</taxon>
        <taxon>Arthropoda</taxon>
        <taxon>Crustacea</taxon>
        <taxon>Multicrustacea</taxon>
        <taxon>Malacostraca</taxon>
        <taxon>Eumalacostraca</taxon>
        <taxon>Eucarida</taxon>
        <taxon>Decapoda</taxon>
        <taxon>Pleocyemata</taxon>
        <taxon>Brachyura</taxon>
        <taxon>Eubrachyura</taxon>
        <taxon>Portunoidea</taxon>
        <taxon>Portunidae</taxon>
        <taxon>Portuninae</taxon>
        <taxon>Portunus</taxon>
    </lineage>
</organism>
<evidence type="ECO:0000313" key="2">
    <source>
        <dbReference type="EMBL" id="MPC84031.1"/>
    </source>
</evidence>